<evidence type="ECO:0000256" key="3">
    <source>
        <dbReference type="ARBA" id="ARBA00023163"/>
    </source>
</evidence>
<gene>
    <name evidence="4" type="ORF">AT03_15320</name>
</gene>
<dbReference type="InterPro" id="IPR038500">
    <property type="entry name" value="Antitermination_sf"/>
</dbReference>
<sequence>MKIENALKHFGPKGMNITGMSGGTSPDRITGTDLMAAMGMAEARASFGMAAFLGKSGISTQDKIRTVEELSKYALRHAPKLVVKSAGNRLGQCMVLLAKLAFEEYARSAASMSECDECKGEGLIYSYQDVVKHPGIMNADGEVVYSPSIKRERVGVLCKHCNGKGKISQRCRCHGTGRVRDLEKSALLGRPIDKTCERCSGRGYKRTPASKAYRAIAAWVPELQERTWNRNWKPYFEALVAKCDIEESYADSVFNEVTR</sequence>
<protein>
    <submittedName>
        <fullName evidence="4">Molecular chaperone</fullName>
    </submittedName>
</protein>
<reference evidence="4 5" key="1">
    <citation type="journal article" date="2014" name="Gut Pathog.">
        <title>Gene clusters of Hafnia alvei strain FB1 important in survival and pathogenesis: a draft genome perspective.</title>
        <authorList>
            <person name="Tan J.Y."/>
            <person name="Yin W.F."/>
            <person name="Chan K.G."/>
        </authorList>
    </citation>
    <scope>NUCLEOTIDE SEQUENCE [LARGE SCALE GENOMIC DNA]</scope>
    <source>
        <strain evidence="4 5">FB1</strain>
    </source>
</reference>
<dbReference type="Gene3D" id="1.10.274.110">
    <property type="match status" value="1"/>
</dbReference>
<evidence type="ECO:0000256" key="1">
    <source>
        <dbReference type="ARBA" id="ARBA00023015"/>
    </source>
</evidence>
<dbReference type="KEGG" id="hav:AT03_15320"/>
<dbReference type="HOGENOM" id="CLU_095309_0_0_6"/>
<keyword evidence="2" id="KW-0238">DNA-binding</keyword>
<accession>A0A097R4G7</accession>
<dbReference type="AlphaFoldDB" id="A0A097R4G7"/>
<keyword evidence="3" id="KW-0804">Transcription</keyword>
<dbReference type="eggNOG" id="COG0484">
    <property type="taxonomic scope" value="Bacteria"/>
</dbReference>
<dbReference type="SUPFAM" id="SSF57938">
    <property type="entry name" value="DnaJ/Hsp40 cysteine-rich domain"/>
    <property type="match status" value="1"/>
</dbReference>
<proteinExistence type="inferred from homology"/>
<keyword evidence="5" id="KW-1185">Reference proteome</keyword>
<dbReference type="Proteomes" id="UP000029986">
    <property type="component" value="Chromosome"/>
</dbReference>
<organism evidence="4 5">
    <name type="scientific">Hafnia alvei FB1</name>
    <dbReference type="NCBI Taxonomy" id="1453496"/>
    <lineage>
        <taxon>Bacteria</taxon>
        <taxon>Pseudomonadati</taxon>
        <taxon>Pseudomonadota</taxon>
        <taxon>Gammaproteobacteria</taxon>
        <taxon>Enterobacterales</taxon>
        <taxon>Hafniaceae</taxon>
        <taxon>Hafnia</taxon>
    </lineage>
</organism>
<dbReference type="OrthoDB" id="6572202at2"/>
<dbReference type="HAMAP" id="MF_04158">
    <property type="entry name" value="Antitermination_lambda"/>
    <property type="match status" value="1"/>
</dbReference>
<dbReference type="PATRIC" id="fig|1453496.5.peg.3133"/>
<dbReference type="InterPro" id="IPR036410">
    <property type="entry name" value="HSP_DnaJ_Cys-rich_dom_sf"/>
</dbReference>
<evidence type="ECO:0000313" key="4">
    <source>
        <dbReference type="EMBL" id="AIU73625.1"/>
    </source>
</evidence>
<dbReference type="GO" id="GO:0003677">
    <property type="term" value="F:DNA binding"/>
    <property type="evidence" value="ECO:0007669"/>
    <property type="project" value="UniProtKB-KW"/>
</dbReference>
<dbReference type="RefSeq" id="WP_025797664.1">
    <property type="nucleotide sequence ID" value="NZ_CP009706.1"/>
</dbReference>
<dbReference type="Pfam" id="PF03589">
    <property type="entry name" value="Antiterm"/>
    <property type="match status" value="2"/>
</dbReference>
<dbReference type="InterPro" id="IPR003222">
    <property type="entry name" value="Antitermntn"/>
</dbReference>
<evidence type="ECO:0000256" key="2">
    <source>
        <dbReference type="ARBA" id="ARBA00023125"/>
    </source>
</evidence>
<keyword evidence="1" id="KW-0805">Transcription regulation</keyword>
<evidence type="ECO:0000313" key="5">
    <source>
        <dbReference type="Proteomes" id="UP000029986"/>
    </source>
</evidence>
<dbReference type="EMBL" id="CP009706">
    <property type="protein sequence ID" value="AIU73625.1"/>
    <property type="molecule type" value="Genomic_DNA"/>
</dbReference>
<name>A0A097R4G7_HAFAL</name>
<dbReference type="GO" id="GO:0006355">
    <property type="term" value="P:regulation of DNA-templated transcription"/>
    <property type="evidence" value="ECO:0007669"/>
    <property type="project" value="InterPro"/>
</dbReference>